<keyword evidence="2" id="KW-0131">Cell cycle</keyword>
<evidence type="ECO:0000313" key="3">
    <source>
        <dbReference type="Proteomes" id="UP000190080"/>
    </source>
</evidence>
<reference evidence="2 3" key="1">
    <citation type="submission" date="2017-03" db="EMBL/GenBank/DDBJ databases">
        <title>Genome sequence of Clostridium oryzae DSM 28571.</title>
        <authorList>
            <person name="Poehlein A."/>
            <person name="Daniel R."/>
        </authorList>
    </citation>
    <scope>NUCLEOTIDE SEQUENCE [LARGE SCALE GENOMIC DNA]</scope>
    <source>
        <strain evidence="2 3">DSM 28571</strain>
    </source>
</reference>
<organism evidence="2 3">
    <name type="scientific">Clostridium oryzae</name>
    <dbReference type="NCBI Taxonomy" id="1450648"/>
    <lineage>
        <taxon>Bacteria</taxon>
        <taxon>Bacillati</taxon>
        <taxon>Bacillota</taxon>
        <taxon>Clostridia</taxon>
        <taxon>Eubacteriales</taxon>
        <taxon>Clostridiaceae</taxon>
        <taxon>Clostridium</taxon>
    </lineage>
</organism>
<protein>
    <submittedName>
        <fullName evidence="2">Cell division protein FtsL</fullName>
    </submittedName>
</protein>
<evidence type="ECO:0000313" key="2">
    <source>
        <dbReference type="EMBL" id="OPJ63242.1"/>
    </source>
</evidence>
<keyword evidence="2" id="KW-0132">Cell division</keyword>
<gene>
    <name evidence="2" type="primary">ftsL</name>
    <name evidence="2" type="ORF">CLORY_13250</name>
</gene>
<dbReference type="AlphaFoldDB" id="A0A1V4ITA5"/>
<feature type="transmembrane region" description="Helical" evidence="1">
    <location>
        <begin position="55"/>
        <end position="72"/>
    </location>
</feature>
<accession>A0A1V4ITA5</accession>
<keyword evidence="1" id="KW-0812">Transmembrane</keyword>
<dbReference type="EMBL" id="MZGV01000010">
    <property type="protein sequence ID" value="OPJ63242.1"/>
    <property type="molecule type" value="Genomic_DNA"/>
</dbReference>
<sequence length="165" mass="19467">MLMDKSSYYINGSTIESPNTYEEIPSKQEYEKLKKSKIEKNNRQKHKKNLQKRKTIIAVTAVFALGLLLMYNQSKVYSKQMKLTELKRNISELRLTHEDTQMKLYKLSNIETIRKNAQNKVGMVSMKKTKNVYVNFSKNYFKPRTSEAKMSKTKELLIKLKNLLF</sequence>
<keyword evidence="1" id="KW-0472">Membrane</keyword>
<keyword evidence="3" id="KW-1185">Reference proteome</keyword>
<name>A0A1V4ITA5_9CLOT</name>
<proteinExistence type="predicted"/>
<dbReference type="STRING" id="1450648.CLORY_13250"/>
<dbReference type="GO" id="GO:0051301">
    <property type="term" value="P:cell division"/>
    <property type="evidence" value="ECO:0007669"/>
    <property type="project" value="UniProtKB-KW"/>
</dbReference>
<dbReference type="RefSeq" id="WP_139375979.1">
    <property type="nucleotide sequence ID" value="NZ_MZGV01000010.1"/>
</dbReference>
<comment type="caution">
    <text evidence="2">The sequence shown here is derived from an EMBL/GenBank/DDBJ whole genome shotgun (WGS) entry which is preliminary data.</text>
</comment>
<dbReference type="Proteomes" id="UP000190080">
    <property type="component" value="Unassembled WGS sequence"/>
</dbReference>
<dbReference type="OrthoDB" id="1934437at2"/>
<keyword evidence="1" id="KW-1133">Transmembrane helix</keyword>
<evidence type="ECO:0000256" key="1">
    <source>
        <dbReference type="SAM" id="Phobius"/>
    </source>
</evidence>